<dbReference type="Proteomes" id="UP000054639">
    <property type="component" value="Unassembled WGS sequence"/>
</dbReference>
<dbReference type="EMBL" id="LNYR01000012">
    <property type="protein sequence ID" value="KTD51368.1"/>
    <property type="molecule type" value="Genomic_DNA"/>
</dbReference>
<keyword evidence="4" id="KW-1185">Reference proteome</keyword>
<accession>A0A378KS40</accession>
<dbReference type="RefSeq" id="WP_058473748.1">
    <property type="nucleotide sequence ID" value="NZ_CAAAIL010000003.1"/>
</dbReference>
<feature type="signal peptide" evidence="1">
    <location>
        <begin position="1"/>
        <end position="23"/>
    </location>
</feature>
<reference evidence="2 4" key="1">
    <citation type="submission" date="2015-11" db="EMBL/GenBank/DDBJ databases">
        <title>Genomic analysis of 38 Legionella species identifies large and diverse effector repertoires.</title>
        <authorList>
            <person name="Burstein D."/>
            <person name="Amaro F."/>
            <person name="Zusman T."/>
            <person name="Lifshitz Z."/>
            <person name="Cohen O."/>
            <person name="Gilbert J.A."/>
            <person name="Pupko T."/>
            <person name="Shuman H.A."/>
            <person name="Segal G."/>
        </authorList>
    </citation>
    <scope>NUCLEOTIDE SEQUENCE [LARGE SCALE GENOMIC DNA]</scope>
    <source>
        <strain evidence="2 4">ATCC 49507</strain>
    </source>
</reference>
<evidence type="ECO:0000313" key="5">
    <source>
        <dbReference type="Proteomes" id="UP000254230"/>
    </source>
</evidence>
<reference evidence="3 5" key="2">
    <citation type="submission" date="2018-06" db="EMBL/GenBank/DDBJ databases">
        <authorList>
            <consortium name="Pathogen Informatics"/>
            <person name="Doyle S."/>
        </authorList>
    </citation>
    <scope>NUCLEOTIDE SEQUENCE [LARGE SCALE GENOMIC DNA]</scope>
    <source>
        <strain evidence="3 5">NCTC12376</strain>
    </source>
</reference>
<dbReference type="Proteomes" id="UP000254230">
    <property type="component" value="Unassembled WGS sequence"/>
</dbReference>
<evidence type="ECO:0000313" key="2">
    <source>
        <dbReference type="EMBL" id="KTD51368.1"/>
    </source>
</evidence>
<dbReference type="EMBL" id="UGOW01000001">
    <property type="protein sequence ID" value="STY17382.1"/>
    <property type="molecule type" value="Genomic_DNA"/>
</dbReference>
<gene>
    <name evidence="2" type="ORF">Lqua_1595</name>
    <name evidence="3" type="ORF">NCTC12376_01180</name>
</gene>
<feature type="chain" id="PRO_5016936936" description="Secreted protein" evidence="1">
    <location>
        <begin position="24"/>
        <end position="108"/>
    </location>
</feature>
<proteinExistence type="predicted"/>
<evidence type="ECO:0008006" key="6">
    <source>
        <dbReference type="Google" id="ProtNLM"/>
    </source>
</evidence>
<dbReference type="AlphaFoldDB" id="A0A378KS40"/>
<organism evidence="3 5">
    <name type="scientific">Legionella quateirensis</name>
    <dbReference type="NCBI Taxonomy" id="45072"/>
    <lineage>
        <taxon>Bacteria</taxon>
        <taxon>Pseudomonadati</taxon>
        <taxon>Pseudomonadota</taxon>
        <taxon>Gammaproteobacteria</taxon>
        <taxon>Legionellales</taxon>
        <taxon>Legionellaceae</taxon>
        <taxon>Legionella</taxon>
    </lineage>
</organism>
<evidence type="ECO:0000256" key="1">
    <source>
        <dbReference type="SAM" id="SignalP"/>
    </source>
</evidence>
<sequence>MTRQGLKRLGCIFISLFSIHAFAADTIKITVKTMEKNAVAIGFTVDKKEFGTLGKSYSGRGPKDKEYNFGYKKDSLFGDNINCGSLTLTQDSTIVLMVQDNKCYSIPG</sequence>
<keyword evidence="1" id="KW-0732">Signal</keyword>
<name>A0A378KS40_9GAMM</name>
<evidence type="ECO:0000313" key="4">
    <source>
        <dbReference type="Proteomes" id="UP000054639"/>
    </source>
</evidence>
<protein>
    <recommendedName>
        <fullName evidence="6">Secreted protein</fullName>
    </recommendedName>
</protein>
<dbReference type="OrthoDB" id="5650814at2"/>
<evidence type="ECO:0000313" key="3">
    <source>
        <dbReference type="EMBL" id="STY17382.1"/>
    </source>
</evidence>